<evidence type="ECO:0000313" key="2">
    <source>
        <dbReference type="Proteomes" id="UP000499080"/>
    </source>
</evidence>
<dbReference type="Proteomes" id="UP000499080">
    <property type="component" value="Unassembled WGS sequence"/>
</dbReference>
<dbReference type="EMBL" id="BGPR01047600">
    <property type="protein sequence ID" value="GBO24652.1"/>
    <property type="molecule type" value="Genomic_DNA"/>
</dbReference>
<accession>A0A4Y2VJD1</accession>
<dbReference type="AlphaFoldDB" id="A0A4Y2VJD1"/>
<organism evidence="1 2">
    <name type="scientific">Araneus ventricosus</name>
    <name type="common">Orbweaver spider</name>
    <name type="synonym">Epeira ventricosa</name>
    <dbReference type="NCBI Taxonomy" id="182803"/>
    <lineage>
        <taxon>Eukaryota</taxon>
        <taxon>Metazoa</taxon>
        <taxon>Ecdysozoa</taxon>
        <taxon>Arthropoda</taxon>
        <taxon>Chelicerata</taxon>
        <taxon>Arachnida</taxon>
        <taxon>Araneae</taxon>
        <taxon>Araneomorphae</taxon>
        <taxon>Entelegynae</taxon>
        <taxon>Araneoidea</taxon>
        <taxon>Araneidae</taxon>
        <taxon>Araneus</taxon>
    </lineage>
</organism>
<proteinExistence type="predicted"/>
<evidence type="ECO:0000313" key="1">
    <source>
        <dbReference type="EMBL" id="GBO24652.1"/>
    </source>
</evidence>
<gene>
    <name evidence="1" type="ORF">AVEN_112779_1</name>
</gene>
<reference evidence="1 2" key="1">
    <citation type="journal article" date="2019" name="Sci. Rep.">
        <title>Orb-weaving spider Araneus ventricosus genome elucidates the spidroin gene catalogue.</title>
        <authorList>
            <person name="Kono N."/>
            <person name="Nakamura H."/>
            <person name="Ohtoshi R."/>
            <person name="Moran D.A.P."/>
            <person name="Shinohara A."/>
            <person name="Yoshida Y."/>
            <person name="Fujiwara M."/>
            <person name="Mori M."/>
            <person name="Tomita M."/>
            <person name="Arakawa K."/>
        </authorList>
    </citation>
    <scope>NUCLEOTIDE SEQUENCE [LARGE SCALE GENOMIC DNA]</scope>
</reference>
<sequence>MQIQQLLHWCCYVRRSAILHKNCAIHTSALLQCWNELVSQKRFITCIFDCTGCRIRRTNLLEKERANYKCCHKPAPLSELLENEEAMVAFGMGSLLPIFCNFEC</sequence>
<name>A0A4Y2VJD1_ARAVE</name>
<keyword evidence="2" id="KW-1185">Reference proteome</keyword>
<comment type="caution">
    <text evidence="1">The sequence shown here is derived from an EMBL/GenBank/DDBJ whole genome shotgun (WGS) entry which is preliminary data.</text>
</comment>
<protein>
    <submittedName>
        <fullName evidence="1">Uncharacterized protein</fullName>
    </submittedName>
</protein>